<accession>A0ABD3FQZ4</accession>
<name>A0ABD3FQZ4_9STRA</name>
<dbReference type="Proteomes" id="UP001632037">
    <property type="component" value="Unassembled WGS sequence"/>
</dbReference>
<feature type="compositionally biased region" description="Basic and acidic residues" evidence="1">
    <location>
        <begin position="129"/>
        <end position="145"/>
    </location>
</feature>
<comment type="caution">
    <text evidence="2">The sequence shown here is derived from an EMBL/GenBank/DDBJ whole genome shotgun (WGS) entry which is preliminary data.</text>
</comment>
<keyword evidence="3" id="KW-1185">Reference proteome</keyword>
<reference evidence="2 3" key="1">
    <citation type="submission" date="2024-09" db="EMBL/GenBank/DDBJ databases">
        <title>Genome sequencing and assembly of Phytophthora oleae, isolate VK10A, causative agent of rot of olive drupes.</title>
        <authorList>
            <person name="Conti Taguali S."/>
            <person name="Riolo M."/>
            <person name="La Spada F."/>
            <person name="Cacciola S.O."/>
            <person name="Dionisio G."/>
        </authorList>
    </citation>
    <scope>NUCLEOTIDE SEQUENCE [LARGE SCALE GENOMIC DNA]</scope>
    <source>
        <strain evidence="2 3">VK10A</strain>
    </source>
</reference>
<gene>
    <name evidence="2" type="ORF">V7S43_006110</name>
</gene>
<dbReference type="EMBL" id="JBIMZQ010000010">
    <property type="protein sequence ID" value="KAL3668817.1"/>
    <property type="molecule type" value="Genomic_DNA"/>
</dbReference>
<organism evidence="2 3">
    <name type="scientific">Phytophthora oleae</name>
    <dbReference type="NCBI Taxonomy" id="2107226"/>
    <lineage>
        <taxon>Eukaryota</taxon>
        <taxon>Sar</taxon>
        <taxon>Stramenopiles</taxon>
        <taxon>Oomycota</taxon>
        <taxon>Peronosporomycetes</taxon>
        <taxon>Peronosporales</taxon>
        <taxon>Peronosporaceae</taxon>
        <taxon>Phytophthora</taxon>
    </lineage>
</organism>
<feature type="region of interest" description="Disordered" evidence="1">
    <location>
        <begin position="117"/>
        <end position="168"/>
    </location>
</feature>
<evidence type="ECO:0000313" key="3">
    <source>
        <dbReference type="Proteomes" id="UP001632037"/>
    </source>
</evidence>
<protein>
    <submittedName>
        <fullName evidence="2">Uncharacterized protein</fullName>
    </submittedName>
</protein>
<evidence type="ECO:0000256" key="1">
    <source>
        <dbReference type="SAM" id="MobiDB-lite"/>
    </source>
</evidence>
<dbReference type="AlphaFoldDB" id="A0ABD3FQZ4"/>
<evidence type="ECO:0000313" key="2">
    <source>
        <dbReference type="EMBL" id="KAL3668817.1"/>
    </source>
</evidence>
<proteinExistence type="predicted"/>
<sequence length="236" mass="26089">MGKSTQHNPAAEQEFSKMEQLLTQTADEAASCLKTLKSNLSEYDKRHGLLFLNTAKSYMRKDIRAAKDKAAELKHVADQINKSETPSEWEITAARSKIHEVSDVLINLKKTARAYDRKNHLENTSGSDLKAEERHSNPDFDRSESEGSWFSEDTSSGRSGSGVSGKGDTVEAVVRSTVRHNFSGFSALKHQVSEAEDSLSPSFTDRVINTMNIMSDSLKGAANFEPEGKEKKSMSV</sequence>